<protein>
    <recommendedName>
        <fullName evidence="3">Homing endonuclease LAGLIDADG domain-containing protein</fullName>
    </recommendedName>
</protein>
<proteinExistence type="predicted"/>
<feature type="non-terminal residue" evidence="1">
    <location>
        <position position="227"/>
    </location>
</feature>
<reference evidence="1 2" key="1">
    <citation type="submission" date="2022-03" db="EMBL/GenBank/DDBJ databases">
        <authorList>
            <person name="Nunn A."/>
            <person name="Chopra R."/>
            <person name="Nunn A."/>
            <person name="Contreras Garrido A."/>
        </authorList>
    </citation>
    <scope>NUCLEOTIDE SEQUENCE [LARGE SCALE GENOMIC DNA]</scope>
</reference>
<evidence type="ECO:0000313" key="2">
    <source>
        <dbReference type="Proteomes" id="UP000836841"/>
    </source>
</evidence>
<evidence type="ECO:0008006" key="3">
    <source>
        <dbReference type="Google" id="ProtNLM"/>
    </source>
</evidence>
<dbReference type="EMBL" id="OU466857">
    <property type="protein sequence ID" value="CAH2035457.1"/>
    <property type="molecule type" value="Genomic_DNA"/>
</dbReference>
<dbReference type="Proteomes" id="UP000836841">
    <property type="component" value="Chromosome 1"/>
</dbReference>
<organism evidence="1 2">
    <name type="scientific">Thlaspi arvense</name>
    <name type="common">Field penny-cress</name>
    <dbReference type="NCBI Taxonomy" id="13288"/>
    <lineage>
        <taxon>Eukaryota</taxon>
        <taxon>Viridiplantae</taxon>
        <taxon>Streptophyta</taxon>
        <taxon>Embryophyta</taxon>
        <taxon>Tracheophyta</taxon>
        <taxon>Spermatophyta</taxon>
        <taxon>Magnoliopsida</taxon>
        <taxon>eudicotyledons</taxon>
        <taxon>Gunneridae</taxon>
        <taxon>Pentapetalae</taxon>
        <taxon>rosids</taxon>
        <taxon>malvids</taxon>
        <taxon>Brassicales</taxon>
        <taxon>Brassicaceae</taxon>
        <taxon>Thlaspideae</taxon>
        <taxon>Thlaspi</taxon>
    </lineage>
</organism>
<name>A0AAU9R7P2_THLAR</name>
<dbReference type="AlphaFoldDB" id="A0AAU9R7P2"/>
<accession>A0AAU9R7P2</accession>
<sequence length="227" mass="26701">MKNSEKLGGSERSESTFWDFHNMAENCKIREIRRNQKLWTCILLGGMERSNWIGALGMRNDTITENMDLWGLEHRPLRMCFAMEGGDPSRGRFYFDKRLTKIEGIDEAIQKGWYGDSRYDNTTLMDCIGRCRREMAQLTKTLDINSRDRIQMLKARLEAETFAEDGVVRILKIKPTLHLQDTLIWRFFQTGKYKSQSGYRFLESLLEIQSSPTRIMPPTEKKLWKQL</sequence>
<keyword evidence="2" id="KW-1185">Reference proteome</keyword>
<evidence type="ECO:0000313" key="1">
    <source>
        <dbReference type="EMBL" id="CAH2035457.1"/>
    </source>
</evidence>
<gene>
    <name evidence="1" type="ORF">TAV2_LOCUS1711</name>
</gene>